<name>A0ABU8DSY0_9ACTN</name>
<dbReference type="EMBL" id="JBAPLU010000007">
    <property type="protein sequence ID" value="MEI4271815.1"/>
    <property type="molecule type" value="Genomic_DNA"/>
</dbReference>
<reference evidence="1 2" key="1">
    <citation type="submission" date="2024-03" db="EMBL/GenBank/DDBJ databases">
        <title>Draft genome sequence of Klenkia sp. LSe6-5.</title>
        <authorList>
            <person name="Duangmal K."/>
            <person name="Chantavorakit T."/>
        </authorList>
    </citation>
    <scope>NUCLEOTIDE SEQUENCE [LARGE SCALE GENOMIC DNA]</scope>
    <source>
        <strain evidence="1 2">LSe6-5</strain>
    </source>
</reference>
<keyword evidence="2" id="KW-1185">Reference proteome</keyword>
<proteinExistence type="predicted"/>
<dbReference type="RefSeq" id="WP_336403953.1">
    <property type="nucleotide sequence ID" value="NZ_JBAPLU010000007.1"/>
</dbReference>
<accession>A0ABU8DSY0</accession>
<organism evidence="1 2">
    <name type="scientific">Klenkia sesuvii</name>
    <dbReference type="NCBI Taxonomy" id="3103137"/>
    <lineage>
        <taxon>Bacteria</taxon>
        <taxon>Bacillati</taxon>
        <taxon>Actinomycetota</taxon>
        <taxon>Actinomycetes</taxon>
        <taxon>Geodermatophilales</taxon>
        <taxon>Geodermatophilaceae</taxon>
        <taxon>Klenkia</taxon>
    </lineage>
</organism>
<dbReference type="Proteomes" id="UP001361570">
    <property type="component" value="Unassembled WGS sequence"/>
</dbReference>
<gene>
    <name evidence="1" type="ORF">TEK04_08775</name>
</gene>
<sequence>MTARNRRTEARAAARDLAPVVDLDRDGAHLALLGIDPTASEPDHLVLLGDTGCR</sequence>
<evidence type="ECO:0000313" key="2">
    <source>
        <dbReference type="Proteomes" id="UP001361570"/>
    </source>
</evidence>
<comment type="caution">
    <text evidence="1">The sequence shown here is derived from an EMBL/GenBank/DDBJ whole genome shotgun (WGS) entry which is preliminary data.</text>
</comment>
<evidence type="ECO:0000313" key="1">
    <source>
        <dbReference type="EMBL" id="MEI4271815.1"/>
    </source>
</evidence>
<protein>
    <submittedName>
        <fullName evidence="1">Uncharacterized protein</fullName>
    </submittedName>
</protein>